<dbReference type="SUPFAM" id="SSF57756">
    <property type="entry name" value="Retrovirus zinc finger-like domains"/>
    <property type="match status" value="1"/>
</dbReference>
<dbReference type="InterPro" id="IPR036875">
    <property type="entry name" value="Znf_CCHC_sf"/>
</dbReference>
<dbReference type="GO" id="GO:0003676">
    <property type="term" value="F:nucleic acid binding"/>
    <property type="evidence" value="ECO:0007669"/>
    <property type="project" value="InterPro"/>
</dbReference>
<accession>A0A6C0C6J9</accession>
<dbReference type="EMBL" id="MN739341">
    <property type="protein sequence ID" value="QHS99394.1"/>
    <property type="molecule type" value="Genomic_DNA"/>
</dbReference>
<protein>
    <recommendedName>
        <fullName evidence="2">HMG box domain-containing protein</fullName>
    </recommendedName>
</protein>
<evidence type="ECO:0000313" key="3">
    <source>
        <dbReference type="EMBL" id="QHS99394.1"/>
    </source>
</evidence>
<dbReference type="InterPro" id="IPR036910">
    <property type="entry name" value="HMG_box_dom_sf"/>
</dbReference>
<evidence type="ECO:0000256" key="1">
    <source>
        <dbReference type="SAM" id="MobiDB-lite"/>
    </source>
</evidence>
<proteinExistence type="predicted"/>
<sequence>MSITAAKLAMLADRYGFDLDEAREYIGLPPTKKTRITIDGVRATKDNCEKKERCCSLCGKTGHNKITCPNEPTKPAATKPAATKPTATKPTATKPAKQNLDGYNLYIQASKDKVSTEMKGKLPPGSKLQKKTLMNMLDYDWNKLDANKRNKWIRMAQS</sequence>
<feature type="region of interest" description="Disordered" evidence="1">
    <location>
        <begin position="66"/>
        <end position="97"/>
    </location>
</feature>
<dbReference type="InterPro" id="IPR009071">
    <property type="entry name" value="HMG_box_dom"/>
</dbReference>
<feature type="compositionally biased region" description="Low complexity" evidence="1">
    <location>
        <begin position="73"/>
        <end position="97"/>
    </location>
</feature>
<organism evidence="3">
    <name type="scientific">viral metagenome</name>
    <dbReference type="NCBI Taxonomy" id="1070528"/>
    <lineage>
        <taxon>unclassified sequences</taxon>
        <taxon>metagenomes</taxon>
        <taxon>organismal metagenomes</taxon>
    </lineage>
</organism>
<dbReference type="PROSITE" id="PS50118">
    <property type="entry name" value="HMG_BOX_2"/>
    <property type="match status" value="1"/>
</dbReference>
<dbReference type="GO" id="GO:0008270">
    <property type="term" value="F:zinc ion binding"/>
    <property type="evidence" value="ECO:0007669"/>
    <property type="project" value="InterPro"/>
</dbReference>
<evidence type="ECO:0000259" key="2">
    <source>
        <dbReference type="PROSITE" id="PS50118"/>
    </source>
</evidence>
<dbReference type="AlphaFoldDB" id="A0A6C0C6J9"/>
<reference evidence="3" key="1">
    <citation type="journal article" date="2020" name="Nature">
        <title>Giant virus diversity and host interactions through global metagenomics.</title>
        <authorList>
            <person name="Schulz F."/>
            <person name="Roux S."/>
            <person name="Paez-Espino D."/>
            <person name="Jungbluth S."/>
            <person name="Walsh D.A."/>
            <person name="Denef V.J."/>
            <person name="McMahon K.D."/>
            <person name="Konstantinidis K.T."/>
            <person name="Eloe-Fadrosh E.A."/>
            <person name="Kyrpides N.C."/>
            <person name="Woyke T."/>
        </authorList>
    </citation>
    <scope>NUCLEOTIDE SEQUENCE</scope>
    <source>
        <strain evidence="3">GVMAG-M-3300020185-33</strain>
    </source>
</reference>
<dbReference type="SUPFAM" id="SSF47095">
    <property type="entry name" value="HMG-box"/>
    <property type="match status" value="1"/>
</dbReference>
<name>A0A6C0C6J9_9ZZZZ</name>
<feature type="domain" description="HMG box" evidence="2">
    <location>
        <begin position="96"/>
        <end position="158"/>
    </location>
</feature>